<dbReference type="EMBL" id="CP003282">
    <property type="protein sequence ID" value="AFG36921.1"/>
    <property type="molecule type" value="Genomic_DNA"/>
</dbReference>
<evidence type="ECO:0000313" key="16">
    <source>
        <dbReference type="Proteomes" id="UP000007383"/>
    </source>
</evidence>
<dbReference type="InterPro" id="IPR014016">
    <property type="entry name" value="UvrD-like_ATP-bd"/>
</dbReference>
<evidence type="ECO:0000256" key="4">
    <source>
        <dbReference type="ARBA" id="ARBA00022806"/>
    </source>
</evidence>
<protein>
    <recommendedName>
        <fullName evidence="9">DNA 3'-5' helicase</fullName>
        <ecNumber evidence="9">5.6.2.4</ecNumber>
    </recommendedName>
    <alternativeName>
        <fullName evidence="10">DNA 3'-5' helicase II</fullName>
    </alternativeName>
</protein>
<dbReference type="PROSITE" id="PS51198">
    <property type="entry name" value="UVRD_HELICASE_ATP_BIND"/>
    <property type="match status" value="1"/>
</dbReference>
<reference evidence="16" key="1">
    <citation type="journal article" date="2013" name="Stand. Genomic Sci.">
        <title>Complete genome sequence of the halophilic bacterium Spirochaeta africana type strain (Z-7692(T)) from the alkaline Lake Magadi in the East African Rift.</title>
        <authorList>
            <person name="Liolos K."/>
            <person name="Abt B."/>
            <person name="Scheuner C."/>
            <person name="Teshima H."/>
            <person name="Held B."/>
            <person name="Lapidus A."/>
            <person name="Nolan M."/>
            <person name="Lucas S."/>
            <person name="Deshpande S."/>
            <person name="Cheng J.F."/>
            <person name="Tapia R."/>
            <person name="Goodwin L.A."/>
            <person name="Pitluck S."/>
            <person name="Pagani I."/>
            <person name="Ivanova N."/>
            <person name="Mavromatis K."/>
            <person name="Mikhailova N."/>
            <person name="Huntemann M."/>
            <person name="Pati A."/>
            <person name="Chen A."/>
            <person name="Palaniappan K."/>
            <person name="Land M."/>
            <person name="Rohde M."/>
            <person name="Tindall B.J."/>
            <person name="Detter J.C."/>
            <person name="Goker M."/>
            <person name="Bristow J."/>
            <person name="Eisen J.A."/>
            <person name="Markowitz V."/>
            <person name="Hugenholtz P."/>
            <person name="Woyke T."/>
            <person name="Klenk H.P."/>
            <person name="Kyrpides N.C."/>
        </authorList>
    </citation>
    <scope>NUCLEOTIDE SEQUENCE</scope>
    <source>
        <strain evidence="16">ATCC 700263 / DSM 8902 / Z-7692</strain>
    </source>
</reference>
<dbReference type="PATRIC" id="fig|889378.3.peg.831"/>
<keyword evidence="3 12" id="KW-0378">Hydrolase</keyword>
<dbReference type="PANTHER" id="PTHR11070:SF2">
    <property type="entry name" value="ATP-DEPENDENT DNA HELICASE SRS2"/>
    <property type="match status" value="1"/>
</dbReference>
<organism evidence="15 16">
    <name type="scientific">Spirochaeta africana (strain ATCC 700263 / DSM 8902 / Z-7692)</name>
    <dbReference type="NCBI Taxonomy" id="889378"/>
    <lineage>
        <taxon>Bacteria</taxon>
        <taxon>Pseudomonadati</taxon>
        <taxon>Spirochaetota</taxon>
        <taxon>Spirochaetia</taxon>
        <taxon>Spirochaetales</taxon>
        <taxon>Spirochaetaceae</taxon>
        <taxon>Spirochaeta</taxon>
    </lineage>
</organism>
<evidence type="ECO:0000256" key="5">
    <source>
        <dbReference type="ARBA" id="ARBA00022840"/>
    </source>
</evidence>
<dbReference type="RefSeq" id="WP_014454918.1">
    <property type="nucleotide sequence ID" value="NC_017098.1"/>
</dbReference>
<evidence type="ECO:0000256" key="6">
    <source>
        <dbReference type="ARBA" id="ARBA00023125"/>
    </source>
</evidence>
<evidence type="ECO:0000259" key="13">
    <source>
        <dbReference type="PROSITE" id="PS51198"/>
    </source>
</evidence>
<dbReference type="STRING" id="889378.Spiaf_0828"/>
<dbReference type="InterPro" id="IPR014017">
    <property type="entry name" value="DNA_helicase_UvrD-like_C"/>
</dbReference>
<dbReference type="AlphaFoldDB" id="H9UHC8"/>
<dbReference type="CDD" id="cd18807">
    <property type="entry name" value="SF1_C_UvrD"/>
    <property type="match status" value="1"/>
</dbReference>
<dbReference type="KEGG" id="sfc:Spiaf_0828"/>
<dbReference type="Gene3D" id="1.10.10.160">
    <property type="match status" value="1"/>
</dbReference>
<evidence type="ECO:0000256" key="12">
    <source>
        <dbReference type="PROSITE-ProRule" id="PRU00560"/>
    </source>
</evidence>
<dbReference type="InterPro" id="IPR013986">
    <property type="entry name" value="DExx_box_DNA_helicase_dom_sf"/>
</dbReference>
<evidence type="ECO:0000256" key="11">
    <source>
        <dbReference type="ARBA" id="ARBA00048988"/>
    </source>
</evidence>
<evidence type="ECO:0000259" key="14">
    <source>
        <dbReference type="PROSITE" id="PS51217"/>
    </source>
</evidence>
<evidence type="ECO:0000313" key="15">
    <source>
        <dbReference type="EMBL" id="AFG36921.1"/>
    </source>
</evidence>
<feature type="binding site" evidence="12">
    <location>
        <begin position="26"/>
        <end position="33"/>
    </location>
    <ligand>
        <name>ATP</name>
        <dbReference type="ChEBI" id="CHEBI:30616"/>
    </ligand>
</feature>
<dbReference type="Pfam" id="PF00580">
    <property type="entry name" value="UvrD-helicase"/>
    <property type="match status" value="1"/>
</dbReference>
<gene>
    <name evidence="15" type="ordered locus">Spiaf_0828</name>
</gene>
<dbReference type="GO" id="GO:0005524">
    <property type="term" value="F:ATP binding"/>
    <property type="evidence" value="ECO:0007669"/>
    <property type="project" value="UniProtKB-UniRule"/>
</dbReference>
<evidence type="ECO:0000256" key="2">
    <source>
        <dbReference type="ARBA" id="ARBA00022741"/>
    </source>
</evidence>
<evidence type="ECO:0000256" key="9">
    <source>
        <dbReference type="ARBA" id="ARBA00034808"/>
    </source>
</evidence>
<keyword evidence="4 12" id="KW-0347">Helicase</keyword>
<evidence type="ECO:0000256" key="10">
    <source>
        <dbReference type="ARBA" id="ARBA00034923"/>
    </source>
</evidence>
<dbReference type="PROSITE" id="PS51217">
    <property type="entry name" value="UVRD_HELICASE_CTER"/>
    <property type="match status" value="1"/>
</dbReference>
<dbReference type="Gene3D" id="3.40.50.300">
    <property type="entry name" value="P-loop containing nucleotide triphosphate hydrolases"/>
    <property type="match status" value="2"/>
</dbReference>
<dbReference type="Gene3D" id="1.10.486.10">
    <property type="entry name" value="PCRA, domain 4"/>
    <property type="match status" value="1"/>
</dbReference>
<comment type="similarity">
    <text evidence="1">Belongs to the helicase family. UvrD subfamily.</text>
</comment>
<dbReference type="InterPro" id="IPR027417">
    <property type="entry name" value="P-loop_NTPase"/>
</dbReference>
<proteinExistence type="inferred from homology"/>
<dbReference type="EC" id="5.6.2.4" evidence="9"/>
<dbReference type="OrthoDB" id="9810135at2"/>
<keyword evidence="5 12" id="KW-0067">ATP-binding</keyword>
<keyword evidence="2 12" id="KW-0547">Nucleotide-binding</keyword>
<evidence type="ECO:0000256" key="1">
    <source>
        <dbReference type="ARBA" id="ARBA00009922"/>
    </source>
</evidence>
<keyword evidence="16" id="KW-1185">Reference proteome</keyword>
<comment type="catalytic activity">
    <reaction evidence="8">
        <text>Couples ATP hydrolysis with the unwinding of duplex DNA by translocating in the 3'-5' direction.</text>
        <dbReference type="EC" id="5.6.2.4"/>
    </reaction>
</comment>
<accession>H9UHC8</accession>
<dbReference type="InterPro" id="IPR000212">
    <property type="entry name" value="DNA_helicase_UvrD/REP"/>
</dbReference>
<sequence length="664" mass="76669">MNLKAELNQKQYIAASTIDGPLLIIAGAGSGKTRVITFRIAHMLEMGIPQSQILALTFTNKAAREMAERVRELTGKKLPQLTVSTFHAFGVKVLRDTISSIGYKDNFSIYDTVDQISLLKESAREIRFDMEDENPQNILGIFSRIKTKRGDWDEVTSYYQGLYASYQRHLKLYNAVDFDDLIMLPIHILDTHPEILNRYTERYRYIMVDEFQDTSMGQYRFMKLLADGSRNICVVGDDDQSIYSWRGANYENIISFERDYPELKEVKLEQNYRSTETILEAANTLIANNTNRKGKQLWTGTKSMNKIEIAYPANERDEAQFIAEQIKGIHMRDSIKFGEFGVLIRTNTLSRAIEELFLMENIPYKMSGGTSFYQRKEIKDMICYMRILANPEDDVSLLRILNVPRRGIGARTLEQLRSLADMHDWSLHTAIQAAVYATDSPFSERAKTDLRSFLQLIEAFRPKILSPRKIASTLKELTDAIDYWEYLLQEHPKDEKIPTWKWRNIEIFIQSIEDYEKNPDNMNPSLFNYLNRISLTTKDEPDDDEGKVNLMTIHSAKGLEHEVVFLAGVESHIIPHARAIEDDPANIEEERRLFYVAITRAKQRLIMTSCRSRKVLREEMECLPSPFLEELPQHLLQETEAAADVEAAEATDYFQLLRKKLGGV</sequence>
<evidence type="ECO:0000256" key="8">
    <source>
        <dbReference type="ARBA" id="ARBA00034617"/>
    </source>
</evidence>
<dbReference type="HOGENOM" id="CLU_004585_5_2_12"/>
<keyword evidence="7" id="KW-0413">Isomerase</keyword>
<dbReference type="Proteomes" id="UP000007383">
    <property type="component" value="Chromosome"/>
</dbReference>
<dbReference type="Pfam" id="PF13361">
    <property type="entry name" value="UvrD_C"/>
    <property type="match status" value="1"/>
</dbReference>
<feature type="domain" description="UvrD-like helicase ATP-binding" evidence="13">
    <location>
        <begin position="5"/>
        <end position="275"/>
    </location>
</feature>
<comment type="catalytic activity">
    <reaction evidence="11">
        <text>ATP + H2O = ADP + phosphate + H(+)</text>
        <dbReference type="Rhea" id="RHEA:13065"/>
        <dbReference type="ChEBI" id="CHEBI:15377"/>
        <dbReference type="ChEBI" id="CHEBI:15378"/>
        <dbReference type="ChEBI" id="CHEBI:30616"/>
        <dbReference type="ChEBI" id="CHEBI:43474"/>
        <dbReference type="ChEBI" id="CHEBI:456216"/>
        <dbReference type="EC" id="5.6.2.4"/>
    </reaction>
</comment>
<dbReference type="PANTHER" id="PTHR11070">
    <property type="entry name" value="UVRD / RECB / PCRA DNA HELICASE FAMILY MEMBER"/>
    <property type="match status" value="1"/>
</dbReference>
<dbReference type="eggNOG" id="COG0210">
    <property type="taxonomic scope" value="Bacteria"/>
</dbReference>
<name>H9UHC8_SPIAZ</name>
<dbReference type="GO" id="GO:0003677">
    <property type="term" value="F:DNA binding"/>
    <property type="evidence" value="ECO:0007669"/>
    <property type="project" value="UniProtKB-KW"/>
</dbReference>
<dbReference type="GO" id="GO:0005829">
    <property type="term" value="C:cytosol"/>
    <property type="evidence" value="ECO:0007669"/>
    <property type="project" value="TreeGrafter"/>
</dbReference>
<dbReference type="GO" id="GO:0016887">
    <property type="term" value="F:ATP hydrolysis activity"/>
    <property type="evidence" value="ECO:0007669"/>
    <property type="project" value="RHEA"/>
</dbReference>
<evidence type="ECO:0000256" key="3">
    <source>
        <dbReference type="ARBA" id="ARBA00022801"/>
    </source>
</evidence>
<feature type="domain" description="UvrD-like helicase C-terminal" evidence="14">
    <location>
        <begin position="276"/>
        <end position="558"/>
    </location>
</feature>
<dbReference type="GO" id="GO:0043138">
    <property type="term" value="F:3'-5' DNA helicase activity"/>
    <property type="evidence" value="ECO:0007669"/>
    <property type="project" value="UniProtKB-EC"/>
</dbReference>
<dbReference type="SUPFAM" id="SSF52540">
    <property type="entry name" value="P-loop containing nucleoside triphosphate hydrolases"/>
    <property type="match status" value="1"/>
</dbReference>
<evidence type="ECO:0000256" key="7">
    <source>
        <dbReference type="ARBA" id="ARBA00023235"/>
    </source>
</evidence>
<dbReference type="CDD" id="cd17932">
    <property type="entry name" value="DEXQc_UvrD"/>
    <property type="match status" value="1"/>
</dbReference>
<keyword evidence="6" id="KW-0238">DNA-binding</keyword>
<dbReference type="GO" id="GO:0000725">
    <property type="term" value="P:recombinational repair"/>
    <property type="evidence" value="ECO:0007669"/>
    <property type="project" value="TreeGrafter"/>
</dbReference>